<dbReference type="GO" id="GO:0016020">
    <property type="term" value="C:membrane"/>
    <property type="evidence" value="ECO:0007669"/>
    <property type="project" value="InterPro"/>
</dbReference>
<gene>
    <name evidence="3" type="primary">TMPRSS15</name>
    <name evidence="3" type="ORF">BLAG_LOCUS16691</name>
</gene>
<keyword evidence="4" id="KW-1185">Reference proteome</keyword>
<evidence type="ECO:0000313" key="4">
    <source>
        <dbReference type="Proteomes" id="UP000838412"/>
    </source>
</evidence>
<evidence type="ECO:0000256" key="1">
    <source>
        <dbReference type="SAM" id="SignalP"/>
    </source>
</evidence>
<evidence type="ECO:0000259" key="2">
    <source>
        <dbReference type="PROSITE" id="PS50060"/>
    </source>
</evidence>
<name>A0A8J9ZPK9_BRALA</name>
<dbReference type="EMBL" id="OV696688">
    <property type="protein sequence ID" value="CAH1259361.1"/>
    <property type="molecule type" value="Genomic_DNA"/>
</dbReference>
<keyword evidence="1" id="KW-0732">Signal</keyword>
<dbReference type="SUPFAM" id="SSF49899">
    <property type="entry name" value="Concanavalin A-like lectins/glucanases"/>
    <property type="match status" value="1"/>
</dbReference>
<evidence type="ECO:0000313" key="3">
    <source>
        <dbReference type="EMBL" id="CAH1259361.1"/>
    </source>
</evidence>
<dbReference type="Gene3D" id="2.60.120.200">
    <property type="match status" value="1"/>
</dbReference>
<dbReference type="PANTHER" id="PTHR23282:SF101">
    <property type="entry name" value="MAM DOMAIN-CONTAINING PROTEIN"/>
    <property type="match status" value="1"/>
</dbReference>
<dbReference type="InterPro" id="IPR000998">
    <property type="entry name" value="MAM_dom"/>
</dbReference>
<dbReference type="Pfam" id="PF00629">
    <property type="entry name" value="MAM"/>
    <property type="match status" value="1"/>
</dbReference>
<feature type="domain" description="MAM" evidence="2">
    <location>
        <begin position="32"/>
        <end position="79"/>
    </location>
</feature>
<feature type="signal peptide" evidence="1">
    <location>
        <begin position="1"/>
        <end position="19"/>
    </location>
</feature>
<dbReference type="AlphaFoldDB" id="A0A8J9ZPK9"/>
<dbReference type="Proteomes" id="UP000838412">
    <property type="component" value="Chromosome 3"/>
</dbReference>
<feature type="chain" id="PRO_5035422504" evidence="1">
    <location>
        <begin position="20"/>
        <end position="79"/>
    </location>
</feature>
<organism evidence="3 4">
    <name type="scientific">Branchiostoma lanceolatum</name>
    <name type="common">Common lancelet</name>
    <name type="synonym">Amphioxus lanceolatum</name>
    <dbReference type="NCBI Taxonomy" id="7740"/>
    <lineage>
        <taxon>Eukaryota</taxon>
        <taxon>Metazoa</taxon>
        <taxon>Chordata</taxon>
        <taxon>Cephalochordata</taxon>
        <taxon>Leptocardii</taxon>
        <taxon>Amphioxiformes</taxon>
        <taxon>Branchiostomatidae</taxon>
        <taxon>Branchiostoma</taxon>
    </lineage>
</organism>
<sequence length="79" mass="8318">MLGLVIALVIVGEQGQGLSQSVSANISVFPILPCDFEEGTTCQWVQGVGDNFDWTLHSGGTPSGFTGPSYDHTKGNGQY</sequence>
<dbReference type="PROSITE" id="PS50060">
    <property type="entry name" value="MAM_2"/>
    <property type="match status" value="1"/>
</dbReference>
<dbReference type="PANTHER" id="PTHR23282">
    <property type="entry name" value="APICAL ENDOSOMAL GLYCOPROTEIN PRECURSOR"/>
    <property type="match status" value="1"/>
</dbReference>
<accession>A0A8J9ZPK9</accession>
<dbReference type="InterPro" id="IPR051560">
    <property type="entry name" value="MAM_domain-containing"/>
</dbReference>
<protein>
    <submittedName>
        <fullName evidence="3">TMPRSS15 protein</fullName>
    </submittedName>
</protein>
<dbReference type="InterPro" id="IPR013320">
    <property type="entry name" value="ConA-like_dom_sf"/>
</dbReference>
<proteinExistence type="predicted"/>
<reference evidence="3" key="1">
    <citation type="submission" date="2022-01" db="EMBL/GenBank/DDBJ databases">
        <authorList>
            <person name="Braso-Vives M."/>
        </authorList>
    </citation>
    <scope>NUCLEOTIDE SEQUENCE</scope>
</reference>